<sequence>MTRPETPARPRSREAARLDGPDMDADFVSLPDLAARRLGGAVVAANDDFFADRAALVMPGPVQPRTEFGYRGKVYDGWETRRRREPGSDHAIVRLGIPGIVRGVVVDTSYFRGNYPPQISVEATALEDYPGEAELAAAEWETIVPLSPAKGDRANVYEVTSTHRWTHVRLTIHPDGGVARFRVHGEAVVDPRLLHGTVDLAAQDRGGLVVTCSDMFYSSPANLLLPGPARTMGEGWETARRRDSGNDWVIVKLAGLSKLRDIEFDTSHFVGNAPGEVQISGARVEGDISPEAIVSRLWTPIVHRRTVRPDTPHRFRVGPGAGTVTHLKIDIFPDGGFARLRANGELVDSAVEKAAAAWLDALPPMHLRDALTGAALDPALIRGALRVAGQPGMQWPQELLDAFAPRRL</sequence>
<dbReference type="RefSeq" id="WP_345412215.1">
    <property type="nucleotide sequence ID" value="NZ_BAABGT010000008.1"/>
</dbReference>
<comment type="pathway">
    <text evidence="2">Nitrogen metabolism; (S)-allantoin degradation; (S)-ureidoglycolate from allantoate (aminidohydrolase route): step 1/1.</text>
</comment>
<evidence type="ECO:0000256" key="2">
    <source>
        <dbReference type="HAMAP-Rule" id="MF_00813"/>
    </source>
</evidence>
<dbReference type="EMBL" id="BAABGT010000008">
    <property type="protein sequence ID" value="GAA4537069.1"/>
    <property type="molecule type" value="Genomic_DNA"/>
</dbReference>
<accession>A0ABP8RFN7</accession>
<feature type="compositionally biased region" description="Basic and acidic residues" evidence="3">
    <location>
        <begin position="1"/>
        <end position="20"/>
    </location>
</feature>
<dbReference type="PANTHER" id="PTHR12045">
    <property type="entry name" value="ALLANTOICASE"/>
    <property type="match status" value="1"/>
</dbReference>
<dbReference type="PANTHER" id="PTHR12045:SF3">
    <property type="entry name" value="INACTIVE ALLANTOICASE-RELATED"/>
    <property type="match status" value="1"/>
</dbReference>
<evidence type="ECO:0000259" key="4">
    <source>
        <dbReference type="Pfam" id="PF03561"/>
    </source>
</evidence>
<dbReference type="Pfam" id="PF03561">
    <property type="entry name" value="Allantoicase"/>
    <property type="match status" value="2"/>
</dbReference>
<dbReference type="Proteomes" id="UP001501598">
    <property type="component" value="Unassembled WGS sequence"/>
</dbReference>
<dbReference type="EC" id="3.5.3.4" evidence="2"/>
<dbReference type="InterPro" id="IPR015908">
    <property type="entry name" value="Allantoicase_dom"/>
</dbReference>
<dbReference type="SUPFAM" id="SSF49785">
    <property type="entry name" value="Galactose-binding domain-like"/>
    <property type="match status" value="2"/>
</dbReference>
<keyword evidence="2" id="KW-0659">Purine metabolism</keyword>
<name>A0ABP8RFN7_9PSEU</name>
<comment type="catalytic activity">
    <reaction evidence="2">
        <text>allantoate + H2O = (S)-ureidoglycolate + urea</text>
        <dbReference type="Rhea" id="RHEA:11016"/>
        <dbReference type="ChEBI" id="CHEBI:15377"/>
        <dbReference type="ChEBI" id="CHEBI:16199"/>
        <dbReference type="ChEBI" id="CHEBI:17536"/>
        <dbReference type="ChEBI" id="CHEBI:57296"/>
        <dbReference type="EC" id="3.5.3.4"/>
    </reaction>
</comment>
<gene>
    <name evidence="5" type="primary">alc_1</name>
    <name evidence="2" type="synonym">alc</name>
    <name evidence="5" type="ORF">GCM10023175_04980</name>
</gene>
<comment type="caution">
    <text evidence="5">The sequence shown here is derived from an EMBL/GenBank/DDBJ whole genome shotgun (WGS) entry which is preliminary data.</text>
</comment>
<comment type="similarity">
    <text evidence="1 2">Belongs to the allantoicase family.</text>
</comment>
<dbReference type="InterPro" id="IPR008979">
    <property type="entry name" value="Galactose-bd-like_sf"/>
</dbReference>
<protein>
    <recommendedName>
        <fullName evidence="2">Probable allantoicase</fullName>
        <ecNumber evidence="2">3.5.3.4</ecNumber>
    </recommendedName>
    <alternativeName>
        <fullName evidence="2">Allantoate amidinohydrolase</fullName>
    </alternativeName>
</protein>
<proteinExistence type="inferred from homology"/>
<organism evidence="5 6">
    <name type="scientific">Pseudonocardia xishanensis</name>
    <dbReference type="NCBI Taxonomy" id="630995"/>
    <lineage>
        <taxon>Bacteria</taxon>
        <taxon>Bacillati</taxon>
        <taxon>Actinomycetota</taxon>
        <taxon>Actinomycetes</taxon>
        <taxon>Pseudonocardiales</taxon>
        <taxon>Pseudonocardiaceae</taxon>
        <taxon>Pseudonocardia</taxon>
    </lineage>
</organism>
<keyword evidence="2" id="KW-0378">Hydrolase</keyword>
<keyword evidence="6" id="KW-1185">Reference proteome</keyword>
<dbReference type="NCBIfam" id="TIGR02961">
    <property type="entry name" value="allantoicase"/>
    <property type="match status" value="1"/>
</dbReference>
<feature type="domain" description="Allantoicase" evidence="4">
    <location>
        <begin position="39"/>
        <end position="187"/>
    </location>
</feature>
<evidence type="ECO:0000313" key="5">
    <source>
        <dbReference type="EMBL" id="GAA4537069.1"/>
    </source>
</evidence>
<evidence type="ECO:0000256" key="1">
    <source>
        <dbReference type="ARBA" id="ARBA00009242"/>
    </source>
</evidence>
<feature type="region of interest" description="Disordered" evidence="3">
    <location>
        <begin position="1"/>
        <end position="21"/>
    </location>
</feature>
<dbReference type="InterPro" id="IPR005164">
    <property type="entry name" value="Allantoicase"/>
</dbReference>
<evidence type="ECO:0000256" key="3">
    <source>
        <dbReference type="SAM" id="MobiDB-lite"/>
    </source>
</evidence>
<dbReference type="HAMAP" id="MF_00813">
    <property type="entry name" value="Allantoicase"/>
    <property type="match status" value="1"/>
</dbReference>
<dbReference type="Gene3D" id="2.60.120.260">
    <property type="entry name" value="Galactose-binding domain-like"/>
    <property type="match status" value="2"/>
</dbReference>
<feature type="domain" description="Allantoicase" evidence="4">
    <location>
        <begin position="206"/>
        <end position="346"/>
    </location>
</feature>
<reference evidence="6" key="1">
    <citation type="journal article" date="2019" name="Int. J. Syst. Evol. Microbiol.">
        <title>The Global Catalogue of Microorganisms (GCM) 10K type strain sequencing project: providing services to taxonomists for standard genome sequencing and annotation.</title>
        <authorList>
            <consortium name="The Broad Institute Genomics Platform"/>
            <consortium name="The Broad Institute Genome Sequencing Center for Infectious Disease"/>
            <person name="Wu L."/>
            <person name="Ma J."/>
        </authorList>
    </citation>
    <scope>NUCLEOTIDE SEQUENCE [LARGE SCALE GENOMIC DNA]</scope>
    <source>
        <strain evidence="6">JCM 17906</strain>
    </source>
</reference>
<evidence type="ECO:0000313" key="6">
    <source>
        <dbReference type="Proteomes" id="UP001501598"/>
    </source>
</evidence>